<evidence type="ECO:0000313" key="2">
    <source>
        <dbReference type="Proteomes" id="UP001251217"/>
    </source>
</evidence>
<dbReference type="EMBL" id="JAVDWW010000010">
    <property type="protein sequence ID" value="MDR7171900.1"/>
    <property type="molecule type" value="Genomic_DNA"/>
</dbReference>
<name>A0ABU1XMW8_9NOCA</name>
<dbReference type="Proteomes" id="UP001251217">
    <property type="component" value="Unassembled WGS sequence"/>
</dbReference>
<evidence type="ECO:0000313" key="1">
    <source>
        <dbReference type="EMBL" id="MDR7171900.1"/>
    </source>
</evidence>
<accession>A0ABU1XMW8</accession>
<sequence>MFTKLPKDTAPQRFLFVIMSIDRPTYSPVFSNMLAEQRFHENGPLGTTFLHFENSP</sequence>
<reference evidence="1 2" key="1">
    <citation type="submission" date="2023-07" db="EMBL/GenBank/DDBJ databases">
        <title>Sorghum-associated microbial communities from plants grown in Nebraska, USA.</title>
        <authorList>
            <person name="Schachtman D."/>
        </authorList>
    </citation>
    <scope>NUCLEOTIDE SEQUENCE [LARGE SCALE GENOMIC DNA]</scope>
    <source>
        <strain evidence="1 2">4272</strain>
    </source>
</reference>
<proteinExistence type="predicted"/>
<protein>
    <submittedName>
        <fullName evidence="1">Uncharacterized protein</fullName>
    </submittedName>
</protein>
<organism evidence="1 2">
    <name type="scientific">Nocardia kruczakiae</name>
    <dbReference type="NCBI Taxonomy" id="261477"/>
    <lineage>
        <taxon>Bacteria</taxon>
        <taxon>Bacillati</taxon>
        <taxon>Actinomycetota</taxon>
        <taxon>Actinomycetes</taxon>
        <taxon>Mycobacteriales</taxon>
        <taxon>Nocardiaceae</taxon>
        <taxon>Nocardia</taxon>
    </lineage>
</organism>
<keyword evidence="2" id="KW-1185">Reference proteome</keyword>
<comment type="caution">
    <text evidence="1">The sequence shown here is derived from an EMBL/GenBank/DDBJ whole genome shotgun (WGS) entry which is preliminary data.</text>
</comment>
<dbReference type="RefSeq" id="WP_157104529.1">
    <property type="nucleotide sequence ID" value="NZ_JAVDWW010000010.1"/>
</dbReference>
<gene>
    <name evidence="1" type="ORF">J2W56_005661</name>
</gene>